<dbReference type="Gene3D" id="2.30.29.30">
    <property type="entry name" value="Pleckstrin-homology domain (PH domain)/Phosphotyrosine-binding domain (PTB)"/>
    <property type="match status" value="1"/>
</dbReference>
<dbReference type="Ensembl" id="ENSCSET00000010730.1">
    <property type="protein sequence ID" value="ENSCSEP00000010603.1"/>
    <property type="gene ID" value="ENSCSEG00000006800.1"/>
</dbReference>
<dbReference type="PANTHER" id="PTHR12287:SF22">
    <property type="entry name" value="EPIDERMAL GROWTH FACTOR RECEPTOR KINASE SUBSTRATE 8-LIKE PROTEIN 3"/>
    <property type="match status" value="1"/>
</dbReference>
<dbReference type="GO" id="GO:0035023">
    <property type="term" value="P:regulation of Rho protein signal transduction"/>
    <property type="evidence" value="ECO:0007669"/>
    <property type="project" value="TreeGrafter"/>
</dbReference>
<dbReference type="STRING" id="244447.ENSCSEP00000010603"/>
<dbReference type="Pfam" id="PF00018">
    <property type="entry name" value="SH3_1"/>
    <property type="match status" value="1"/>
</dbReference>
<dbReference type="OMA" id="HARNPRE"/>
<dbReference type="Pfam" id="PF08416">
    <property type="entry name" value="PTB"/>
    <property type="match status" value="1"/>
</dbReference>
<dbReference type="Pfam" id="PF22975">
    <property type="entry name" value="EPS8_2nd"/>
    <property type="match status" value="1"/>
</dbReference>
<dbReference type="KEGG" id="csem:103385067"/>
<dbReference type="PROSITE" id="PS50002">
    <property type="entry name" value="SH3"/>
    <property type="match status" value="1"/>
</dbReference>
<dbReference type="OrthoDB" id="4680325at2759"/>
<dbReference type="RefSeq" id="XP_008317062.1">
    <property type="nucleotide sequence ID" value="XM_008318840.2"/>
</dbReference>
<sequence>MYGNTSRFTYSPRASTQEDFPQQRRPLQHDEHRSSLQRDGLSRPSGRYIYMQRKDYSENLNRQAESLHVRVEHLFTCELDGLELKRIEDCVAKLKRLEAKGRLWPQEMIMEAMGGHLLLSDIESKTELETLPLSSITQTNAVLDSCAYNSLLIIIVQDRRKRSPQVFMFQCEEVKADQLKTELDKVAQRTDGNVDPHWGQSDIRNNLENLIGQHSPGGFPPDHNAMGEVLHNSDHRDFQILPPAIKVAVKKTDLFNRVIADLETFLGQVSVSLKSSSQVGKSKKMKNAAPAHALPPPQEYIACLQKVKYGINLLVQLKGALKQPTVPDFLHIIFTCLGMMLPHYPPQLPPSVVSPLLTDAAHQLLEEVLTPEEKKLWAALGESWMTPSSRWPYGQVLPYSPVFYDGWQPPSPLDSPQLSRSSSQRFPVNEPTRESVFGDWNSKPAPSNEPPQLMRVMYNFVARNNKELSLMKDDVVQVIQKSKQWWLVRNGRGEEGSVPQNVLEPAHNNWQPDDRMDARGPVTLDMSSTPAEVKAWLQYKGFSKITVSCLGVLNGKLLLGMTKDEIRTVCPEEGAKVFFQLQAVKSSIALASEPSGPYNNRYY</sequence>
<organism evidence="6 7">
    <name type="scientific">Cynoglossus semilaevis</name>
    <name type="common">Tongue sole</name>
    <dbReference type="NCBI Taxonomy" id="244447"/>
    <lineage>
        <taxon>Eukaryota</taxon>
        <taxon>Metazoa</taxon>
        <taxon>Chordata</taxon>
        <taxon>Craniata</taxon>
        <taxon>Vertebrata</taxon>
        <taxon>Euteleostomi</taxon>
        <taxon>Actinopterygii</taxon>
        <taxon>Neopterygii</taxon>
        <taxon>Teleostei</taxon>
        <taxon>Neoteleostei</taxon>
        <taxon>Acanthomorphata</taxon>
        <taxon>Carangaria</taxon>
        <taxon>Pleuronectiformes</taxon>
        <taxon>Pleuronectoidei</taxon>
        <taxon>Cynoglossidae</taxon>
        <taxon>Cynoglossinae</taxon>
        <taxon>Cynoglossus</taxon>
    </lineage>
</organism>
<dbReference type="GeneTree" id="ENSGT00940000158169"/>
<proteinExistence type="inferred from homology"/>
<feature type="compositionally biased region" description="Polar residues" evidence="4">
    <location>
        <begin position="1"/>
        <end position="20"/>
    </location>
</feature>
<reference evidence="6" key="3">
    <citation type="submission" date="2025-09" db="UniProtKB">
        <authorList>
            <consortium name="Ensembl"/>
        </authorList>
    </citation>
    <scope>IDENTIFICATION</scope>
</reference>
<dbReference type="GO" id="GO:0031982">
    <property type="term" value="C:vesicle"/>
    <property type="evidence" value="ECO:0007669"/>
    <property type="project" value="TreeGrafter"/>
</dbReference>
<reference evidence="6 7" key="1">
    <citation type="journal article" date="2014" name="Nat. Genet.">
        <title>Whole-genome sequence of a flatfish provides insights into ZW sex chromosome evolution and adaptation to a benthic lifestyle.</title>
        <authorList>
            <person name="Chen S."/>
            <person name="Zhang G."/>
            <person name="Shao C."/>
            <person name="Huang Q."/>
            <person name="Liu G."/>
            <person name="Zhang P."/>
            <person name="Song W."/>
            <person name="An N."/>
            <person name="Chalopin D."/>
            <person name="Volff J.N."/>
            <person name="Hong Y."/>
            <person name="Li Q."/>
            <person name="Sha Z."/>
            <person name="Zhou H."/>
            <person name="Xie M."/>
            <person name="Yu Q."/>
            <person name="Liu Y."/>
            <person name="Xiang H."/>
            <person name="Wang N."/>
            <person name="Wu K."/>
            <person name="Yang C."/>
            <person name="Zhou Q."/>
            <person name="Liao X."/>
            <person name="Yang L."/>
            <person name="Hu Q."/>
            <person name="Zhang J."/>
            <person name="Meng L."/>
            <person name="Jin L."/>
            <person name="Tian Y."/>
            <person name="Lian J."/>
            <person name="Yang J."/>
            <person name="Miao G."/>
            <person name="Liu S."/>
            <person name="Liang Z."/>
            <person name="Yan F."/>
            <person name="Li Y."/>
            <person name="Sun B."/>
            <person name="Zhang H."/>
            <person name="Zhang J."/>
            <person name="Zhu Y."/>
            <person name="Du M."/>
            <person name="Zhao Y."/>
            <person name="Schartl M."/>
            <person name="Tang Q."/>
            <person name="Wang J."/>
        </authorList>
    </citation>
    <scope>NUCLEOTIDE SEQUENCE</scope>
</reference>
<dbReference type="Proteomes" id="UP000265120">
    <property type="component" value="Chromosome 10"/>
</dbReference>
<evidence type="ECO:0000256" key="1">
    <source>
        <dbReference type="ARBA" id="ARBA00006197"/>
    </source>
</evidence>
<feature type="domain" description="SH3" evidence="5">
    <location>
        <begin position="449"/>
        <end position="508"/>
    </location>
</feature>
<feature type="region of interest" description="Disordered" evidence="4">
    <location>
        <begin position="413"/>
        <end position="448"/>
    </location>
</feature>
<dbReference type="SMART" id="SM00326">
    <property type="entry name" value="SH3"/>
    <property type="match status" value="1"/>
</dbReference>
<dbReference type="InterPro" id="IPR041418">
    <property type="entry name" value="SAM_3"/>
</dbReference>
<dbReference type="GO" id="GO:0032587">
    <property type="term" value="C:ruffle membrane"/>
    <property type="evidence" value="ECO:0007669"/>
    <property type="project" value="TreeGrafter"/>
</dbReference>
<dbReference type="Pfam" id="PF18016">
    <property type="entry name" value="SAM_3"/>
    <property type="match status" value="1"/>
</dbReference>
<dbReference type="SUPFAM" id="SSF50044">
    <property type="entry name" value="SH3-domain"/>
    <property type="match status" value="1"/>
</dbReference>
<dbReference type="SUPFAM" id="SSF50729">
    <property type="entry name" value="PH domain-like"/>
    <property type="match status" value="1"/>
</dbReference>
<evidence type="ECO:0000313" key="6">
    <source>
        <dbReference type="Ensembl" id="ENSCSEP00000010603.1"/>
    </source>
</evidence>
<keyword evidence="2 3" id="KW-0728">SH3 domain</keyword>
<dbReference type="InterPro" id="IPR013761">
    <property type="entry name" value="SAM/pointed_sf"/>
</dbReference>
<dbReference type="CDD" id="cd01210">
    <property type="entry name" value="PTB_EPS8"/>
    <property type="match status" value="1"/>
</dbReference>
<dbReference type="CTD" id="393332"/>
<dbReference type="GeneID" id="103385067"/>
<evidence type="ECO:0000313" key="7">
    <source>
        <dbReference type="Proteomes" id="UP000265120"/>
    </source>
</evidence>
<evidence type="ECO:0000259" key="5">
    <source>
        <dbReference type="PROSITE" id="PS50002"/>
    </source>
</evidence>
<dbReference type="GO" id="GO:0003779">
    <property type="term" value="F:actin binding"/>
    <property type="evidence" value="ECO:0007669"/>
    <property type="project" value="TreeGrafter"/>
</dbReference>
<dbReference type="Gene3D" id="1.10.150.50">
    <property type="entry name" value="Transcription Factor, Ets-1"/>
    <property type="match status" value="1"/>
</dbReference>
<feature type="region of interest" description="Disordered" evidence="4">
    <location>
        <begin position="1"/>
        <end position="43"/>
    </location>
</feature>
<dbReference type="InParanoid" id="A0A3P8V5D2"/>
<dbReference type="InterPro" id="IPR055093">
    <property type="entry name" value="EPS8_2nd"/>
</dbReference>
<feature type="compositionally biased region" description="Basic and acidic residues" evidence="4">
    <location>
        <begin position="27"/>
        <end position="36"/>
    </location>
</feature>
<dbReference type="InterPro" id="IPR039801">
    <property type="entry name" value="EPS8-like"/>
</dbReference>
<dbReference type="GO" id="GO:0007266">
    <property type="term" value="P:Rho protein signal transduction"/>
    <property type="evidence" value="ECO:0007669"/>
    <property type="project" value="TreeGrafter"/>
</dbReference>
<dbReference type="InterPro" id="IPR013625">
    <property type="entry name" value="PTB"/>
</dbReference>
<feature type="compositionally biased region" description="Low complexity" evidence="4">
    <location>
        <begin position="414"/>
        <end position="425"/>
    </location>
</feature>
<reference evidence="6" key="2">
    <citation type="submission" date="2025-08" db="UniProtKB">
        <authorList>
            <consortium name="Ensembl"/>
        </authorList>
    </citation>
    <scope>IDENTIFICATION</scope>
</reference>
<keyword evidence="7" id="KW-1185">Reference proteome</keyword>
<dbReference type="GO" id="GO:1900029">
    <property type="term" value="P:positive regulation of ruffle assembly"/>
    <property type="evidence" value="ECO:0007669"/>
    <property type="project" value="TreeGrafter"/>
</dbReference>
<dbReference type="InterPro" id="IPR001452">
    <property type="entry name" value="SH3_domain"/>
</dbReference>
<comment type="similarity">
    <text evidence="1">Belongs to the EPS8 family.</text>
</comment>
<dbReference type="InterPro" id="IPR036028">
    <property type="entry name" value="SH3-like_dom_sf"/>
</dbReference>
<dbReference type="Gene3D" id="2.30.30.40">
    <property type="entry name" value="SH3 Domains"/>
    <property type="match status" value="1"/>
</dbReference>
<dbReference type="FunCoup" id="A0A3P8V5D2">
    <property type="interactions" value="491"/>
</dbReference>
<dbReference type="InterPro" id="IPR011993">
    <property type="entry name" value="PH-like_dom_sf"/>
</dbReference>
<evidence type="ECO:0000256" key="2">
    <source>
        <dbReference type="ARBA" id="ARBA00022443"/>
    </source>
</evidence>
<evidence type="ECO:0000256" key="4">
    <source>
        <dbReference type="SAM" id="MobiDB-lite"/>
    </source>
</evidence>
<dbReference type="SUPFAM" id="SSF47769">
    <property type="entry name" value="SAM/Pointed domain"/>
    <property type="match status" value="1"/>
</dbReference>
<dbReference type="RefSeq" id="XP_008317061.1">
    <property type="nucleotide sequence ID" value="XM_008318839.2"/>
</dbReference>
<dbReference type="AlphaFoldDB" id="A0A3P8V5D2"/>
<name>A0A3P8V5D2_CYNSE</name>
<evidence type="ECO:0000256" key="3">
    <source>
        <dbReference type="PROSITE-ProRule" id="PRU00192"/>
    </source>
</evidence>
<accession>A0A3P8V5D2</accession>
<protein>
    <submittedName>
        <fullName evidence="6">EPS8 signaling adaptor L3b</fullName>
    </submittedName>
</protein>
<dbReference type="PANTHER" id="PTHR12287">
    <property type="entry name" value="EPIDERMAL GROWTH FACTOR RECEPTOR KINASE SUBSTRATE EPS8-RELATED PROTEIN"/>
    <property type="match status" value="1"/>
</dbReference>
<dbReference type="InterPro" id="IPR033928">
    <property type="entry name" value="EPS8_PTB"/>
</dbReference>